<dbReference type="PANTHER" id="PTHR34310:SF9">
    <property type="entry name" value="BLR5716 PROTEIN"/>
    <property type="match status" value="1"/>
</dbReference>
<dbReference type="PANTHER" id="PTHR34310">
    <property type="entry name" value="DUF427 DOMAIN PROTEIN (AFU_ORTHOLOGUE AFUA_3G02220)"/>
    <property type="match status" value="1"/>
</dbReference>
<dbReference type="OrthoDB" id="18996at2759"/>
<gene>
    <name evidence="2" type="ORF">GOMPHAMPRED_001307</name>
</gene>
<feature type="domain" description="DUF427" evidence="1">
    <location>
        <begin position="141"/>
        <end position="231"/>
    </location>
</feature>
<keyword evidence="3" id="KW-1185">Reference proteome</keyword>
<dbReference type="Pfam" id="PF04248">
    <property type="entry name" value="NTP_transf_9"/>
    <property type="match status" value="2"/>
</dbReference>
<proteinExistence type="predicted"/>
<dbReference type="InterPro" id="IPR007361">
    <property type="entry name" value="DUF427"/>
</dbReference>
<reference evidence="2" key="1">
    <citation type="submission" date="2021-03" db="EMBL/GenBank/DDBJ databases">
        <authorList>
            <person name="Tagirdzhanova G."/>
        </authorList>
    </citation>
    <scope>NUCLEOTIDE SEQUENCE</scope>
</reference>
<evidence type="ECO:0000313" key="3">
    <source>
        <dbReference type="Proteomes" id="UP000664169"/>
    </source>
</evidence>
<protein>
    <recommendedName>
        <fullName evidence="1">DUF427 domain-containing protein</fullName>
    </recommendedName>
</protein>
<dbReference type="Proteomes" id="UP000664169">
    <property type="component" value="Unassembled WGS sequence"/>
</dbReference>
<accession>A0A8H3F340</accession>
<evidence type="ECO:0000259" key="1">
    <source>
        <dbReference type="Pfam" id="PF04248"/>
    </source>
</evidence>
<feature type="domain" description="DUF427" evidence="1">
    <location>
        <begin position="26"/>
        <end position="61"/>
    </location>
</feature>
<dbReference type="AlphaFoldDB" id="A0A8H3F340"/>
<organism evidence="2 3">
    <name type="scientific">Gomphillus americanus</name>
    <dbReference type="NCBI Taxonomy" id="1940652"/>
    <lineage>
        <taxon>Eukaryota</taxon>
        <taxon>Fungi</taxon>
        <taxon>Dikarya</taxon>
        <taxon>Ascomycota</taxon>
        <taxon>Pezizomycotina</taxon>
        <taxon>Lecanoromycetes</taxon>
        <taxon>OSLEUM clade</taxon>
        <taxon>Ostropomycetidae</taxon>
        <taxon>Ostropales</taxon>
        <taxon>Graphidaceae</taxon>
        <taxon>Gomphilloideae</taxon>
        <taxon>Gomphillus</taxon>
    </lineage>
</organism>
<dbReference type="EMBL" id="CAJPDQ010000012">
    <property type="protein sequence ID" value="CAF9917562.1"/>
    <property type="molecule type" value="Genomic_DNA"/>
</dbReference>
<dbReference type="Gene3D" id="2.170.150.40">
    <property type="entry name" value="Domain of unknown function (DUF427)"/>
    <property type="match status" value="2"/>
</dbReference>
<name>A0A8H3F340_9LECA</name>
<evidence type="ECO:0000313" key="2">
    <source>
        <dbReference type="EMBL" id="CAF9917562.1"/>
    </source>
</evidence>
<comment type="caution">
    <text evidence="2">The sequence shown here is derived from an EMBL/GenBank/DDBJ whole genome shotgun (WGS) entry which is preliminary data.</text>
</comment>
<sequence length="251" mass="29367">MNDLKKRAESLLKDGPVKYESSPRRVRVLQNSAYIFDTTSAILVWEHPYYPQYYLPEKALQYAKEALLDGGDGYLISQIYLPGDNTEKHPNAIHFQHGLLAGYIRLDFRNFHWFEEDDQIFVHPTDPYKRIDVRRSARPISVELDGVVLAESAFAEHLYETMLPVRYYLPWTSVDWQYVKPSDTTTQCPYKGTANYFDVVINGKVYKDLIWWYRTTLPEVVQVTNMICFYSEKVDTILDGKKLDRPKSKFG</sequence>
<dbReference type="InterPro" id="IPR038694">
    <property type="entry name" value="DUF427_sf"/>
</dbReference>